<keyword evidence="6 8" id="KW-0472">Membrane</keyword>
<feature type="transmembrane region" description="Helical" evidence="8">
    <location>
        <begin position="97"/>
        <end position="118"/>
    </location>
</feature>
<feature type="transmembrane region" description="Helical" evidence="8">
    <location>
        <begin position="130"/>
        <end position="150"/>
    </location>
</feature>
<dbReference type="Pfam" id="PF00909">
    <property type="entry name" value="Ammonium_transp"/>
    <property type="match status" value="1"/>
</dbReference>
<evidence type="ECO:0000256" key="6">
    <source>
        <dbReference type="ARBA" id="ARBA00023136"/>
    </source>
</evidence>
<dbReference type="PANTHER" id="PTHR43029">
    <property type="entry name" value="AMMONIUM TRANSPORTER MEP2"/>
    <property type="match status" value="1"/>
</dbReference>
<sequence>MQAINSGDTAWVLASGALVLFMTPGLAVFYGGMVRAKSALNMMMMSFAAMGVTTIIWVLYGYSLAFGKSQGGLIGGFDHLGLASTLDQITGPEGHQIPVLAFAMFQLTFAIITVALLSGAIADRAKFGSWVLFVGVWITLVYIPVAHWAFAAQGGTGGWIVDKLRALDFAGGTVVEINSGAAALALAIVLGKRDGFKRDPMRPHNMPLVLLGAGMLWFGWFGFNAGSALSAGSLAATAMINTQISTAAAAMTWVIYEKKRDGKATTLGVASGAVAGAVAITPACGFVNPLGALILGLIAGVASAWAVTRKYKFGYDDSLDVVGVHGVGGILGMVAIGLLATITANEAGANGLFFNGGTTQLGRQVIALAVVALFSFAATWLIATAIQKTIGFRVYRDDELNGLDTTFHAESAYDITGNSNRY</sequence>
<comment type="subcellular location">
    <subcellularLocation>
        <location evidence="1">Membrane</location>
        <topology evidence="1">Multi-pass membrane protein</topology>
    </subcellularLocation>
</comment>
<evidence type="ECO:0000313" key="10">
    <source>
        <dbReference type="EMBL" id="CAB4367001.1"/>
    </source>
</evidence>
<feature type="domain" description="Ammonium transporter AmtB-like" evidence="9">
    <location>
        <begin position="10"/>
        <end position="413"/>
    </location>
</feature>
<feature type="transmembrane region" description="Helical" evidence="8">
    <location>
        <begin position="12"/>
        <end position="32"/>
    </location>
</feature>
<feature type="transmembrane region" description="Helical" evidence="8">
    <location>
        <begin position="319"/>
        <end position="344"/>
    </location>
</feature>
<dbReference type="PANTHER" id="PTHR43029:SF10">
    <property type="entry name" value="AMMONIUM TRANSPORTER MEP2"/>
    <property type="match status" value="1"/>
</dbReference>
<proteinExistence type="inferred from homology"/>
<dbReference type="InterPro" id="IPR001905">
    <property type="entry name" value="Ammonium_transpt"/>
</dbReference>
<feature type="transmembrane region" description="Helical" evidence="8">
    <location>
        <begin position="235"/>
        <end position="256"/>
    </location>
</feature>
<evidence type="ECO:0000313" key="12">
    <source>
        <dbReference type="EMBL" id="CAB4842956.1"/>
    </source>
</evidence>
<gene>
    <name evidence="11" type="ORF">UFOPK1458_00353</name>
    <name evidence="12" type="ORF">UFOPK3243_00714</name>
    <name evidence="10" type="ORF">UFOPK4180_00598</name>
</gene>
<dbReference type="EMBL" id="CAEZSQ010000053">
    <property type="protein sequence ID" value="CAB4542452.1"/>
    <property type="molecule type" value="Genomic_DNA"/>
</dbReference>
<evidence type="ECO:0000256" key="5">
    <source>
        <dbReference type="ARBA" id="ARBA00022989"/>
    </source>
</evidence>
<evidence type="ECO:0000256" key="2">
    <source>
        <dbReference type="ARBA" id="ARBA00005887"/>
    </source>
</evidence>
<evidence type="ECO:0000256" key="4">
    <source>
        <dbReference type="ARBA" id="ARBA00022692"/>
    </source>
</evidence>
<keyword evidence="5 8" id="KW-1133">Transmembrane helix</keyword>
<dbReference type="AlphaFoldDB" id="A0A6J7BBT9"/>
<evidence type="ECO:0000256" key="3">
    <source>
        <dbReference type="ARBA" id="ARBA00022448"/>
    </source>
</evidence>
<keyword evidence="4 8" id="KW-0812">Transmembrane</keyword>
<dbReference type="NCBIfam" id="TIGR00836">
    <property type="entry name" value="amt"/>
    <property type="match status" value="1"/>
</dbReference>
<dbReference type="InterPro" id="IPR029020">
    <property type="entry name" value="Ammonium/urea_transptr"/>
</dbReference>
<feature type="transmembrane region" description="Helical" evidence="8">
    <location>
        <begin position="203"/>
        <end position="223"/>
    </location>
</feature>
<feature type="transmembrane region" description="Helical" evidence="8">
    <location>
        <begin position="286"/>
        <end position="307"/>
    </location>
</feature>
<evidence type="ECO:0000256" key="1">
    <source>
        <dbReference type="ARBA" id="ARBA00004141"/>
    </source>
</evidence>
<feature type="transmembrane region" description="Helical" evidence="8">
    <location>
        <begin position="364"/>
        <end position="386"/>
    </location>
</feature>
<keyword evidence="7" id="KW-0924">Ammonia transport</keyword>
<dbReference type="InterPro" id="IPR024041">
    <property type="entry name" value="NH4_transpt_AmtB-like_dom"/>
</dbReference>
<dbReference type="EMBL" id="CAESPC010000084">
    <property type="protein sequence ID" value="CAB4367001.1"/>
    <property type="molecule type" value="Genomic_DNA"/>
</dbReference>
<dbReference type="InterPro" id="IPR018047">
    <property type="entry name" value="Ammonium_transpt_CS"/>
</dbReference>
<feature type="transmembrane region" description="Helical" evidence="8">
    <location>
        <begin position="39"/>
        <end position="60"/>
    </location>
</feature>
<accession>A0A6J7BBT9</accession>
<reference evidence="12" key="1">
    <citation type="submission" date="2020-05" db="EMBL/GenBank/DDBJ databases">
        <authorList>
            <person name="Chiriac C."/>
            <person name="Salcher M."/>
            <person name="Ghai R."/>
            <person name="Kavagutti S V."/>
        </authorList>
    </citation>
    <scope>NUCLEOTIDE SEQUENCE</scope>
</reference>
<name>A0A6J7BBT9_9ZZZZ</name>
<protein>
    <submittedName>
        <fullName evidence="12">Unannotated protein</fullName>
    </submittedName>
</protein>
<evidence type="ECO:0000259" key="9">
    <source>
        <dbReference type="Pfam" id="PF00909"/>
    </source>
</evidence>
<keyword evidence="3" id="KW-0813">Transport</keyword>
<evidence type="ECO:0000256" key="8">
    <source>
        <dbReference type="SAM" id="Phobius"/>
    </source>
</evidence>
<evidence type="ECO:0000256" key="7">
    <source>
        <dbReference type="ARBA" id="ARBA00023177"/>
    </source>
</evidence>
<feature type="transmembrane region" description="Helical" evidence="8">
    <location>
        <begin position="170"/>
        <end position="191"/>
    </location>
</feature>
<feature type="transmembrane region" description="Helical" evidence="8">
    <location>
        <begin position="263"/>
        <end position="280"/>
    </location>
</feature>
<dbReference type="PROSITE" id="PS01219">
    <property type="entry name" value="AMMONIUM_TRANSP"/>
    <property type="match status" value="1"/>
</dbReference>
<dbReference type="PRINTS" id="PR00342">
    <property type="entry name" value="RHESUSRHD"/>
</dbReference>
<evidence type="ECO:0000313" key="11">
    <source>
        <dbReference type="EMBL" id="CAB4542452.1"/>
    </source>
</evidence>
<dbReference type="InterPro" id="IPR002229">
    <property type="entry name" value="RhesusRHD"/>
</dbReference>
<dbReference type="Gene3D" id="1.10.3430.10">
    <property type="entry name" value="Ammonium transporter AmtB like domains"/>
    <property type="match status" value="1"/>
</dbReference>
<dbReference type="GO" id="GO:0008519">
    <property type="term" value="F:ammonium channel activity"/>
    <property type="evidence" value="ECO:0007669"/>
    <property type="project" value="InterPro"/>
</dbReference>
<comment type="similarity">
    <text evidence="2">Belongs to the ammonia transporter channel (TC 1.A.11.2) family.</text>
</comment>
<dbReference type="SUPFAM" id="SSF111352">
    <property type="entry name" value="Ammonium transporter"/>
    <property type="match status" value="1"/>
</dbReference>
<dbReference type="EMBL" id="CAFAZZ010000063">
    <property type="protein sequence ID" value="CAB4842956.1"/>
    <property type="molecule type" value="Genomic_DNA"/>
</dbReference>
<dbReference type="GO" id="GO:0005886">
    <property type="term" value="C:plasma membrane"/>
    <property type="evidence" value="ECO:0007669"/>
    <property type="project" value="InterPro"/>
</dbReference>
<organism evidence="12">
    <name type="scientific">freshwater metagenome</name>
    <dbReference type="NCBI Taxonomy" id="449393"/>
    <lineage>
        <taxon>unclassified sequences</taxon>
        <taxon>metagenomes</taxon>
        <taxon>ecological metagenomes</taxon>
    </lineage>
</organism>